<dbReference type="EMBL" id="JAACNH010000001">
    <property type="protein sequence ID" value="KAG8455115.1"/>
    <property type="molecule type" value="Genomic_DNA"/>
</dbReference>
<feature type="coiled-coil region" evidence="7">
    <location>
        <begin position="68"/>
        <end position="98"/>
    </location>
</feature>
<evidence type="ECO:0000313" key="10">
    <source>
        <dbReference type="Proteomes" id="UP000812440"/>
    </source>
</evidence>
<keyword evidence="4" id="KW-0378">Hydrolase</keyword>
<dbReference type="PANTHER" id="PTHR12801">
    <property type="entry name" value="RNA EXONUCLEASE REXO1 / RECO3 FAMILY MEMBER-RELATED"/>
    <property type="match status" value="1"/>
</dbReference>
<dbReference type="SUPFAM" id="SSF53098">
    <property type="entry name" value="Ribonuclease H-like"/>
    <property type="match status" value="1"/>
</dbReference>
<evidence type="ECO:0000256" key="6">
    <source>
        <dbReference type="ARBA" id="ARBA00023242"/>
    </source>
</evidence>
<dbReference type="SMART" id="SM00479">
    <property type="entry name" value="EXOIII"/>
    <property type="match status" value="1"/>
</dbReference>
<dbReference type="Proteomes" id="UP000812440">
    <property type="component" value="Chromosome 1"/>
</dbReference>
<protein>
    <recommendedName>
        <fullName evidence="8">Exonuclease domain-containing protein</fullName>
    </recommendedName>
</protein>
<dbReference type="AlphaFoldDB" id="A0A8T2KCC7"/>
<keyword evidence="10" id="KW-1185">Reference proteome</keyword>
<dbReference type="PANTHER" id="PTHR12801:SF152">
    <property type="entry name" value="EXONUCLEASE DOMAIN-CONTAINING PROTEIN"/>
    <property type="match status" value="1"/>
</dbReference>
<dbReference type="CDD" id="cd06145">
    <property type="entry name" value="REX1_like"/>
    <property type="match status" value="1"/>
</dbReference>
<reference evidence="9" key="1">
    <citation type="thesis" date="2020" institute="ProQuest LLC" country="789 East Eisenhower Parkway, Ann Arbor, MI, USA">
        <title>Comparative Genomics and Chromosome Evolution.</title>
        <authorList>
            <person name="Mudd A.B."/>
        </authorList>
    </citation>
    <scope>NUCLEOTIDE SEQUENCE</scope>
    <source>
        <strain evidence="9">Female2</strain>
        <tissue evidence="9">Blood</tissue>
    </source>
</reference>
<feature type="domain" description="Exonuclease" evidence="8">
    <location>
        <begin position="862"/>
        <end position="1021"/>
    </location>
</feature>
<comment type="subcellular location">
    <subcellularLocation>
        <location evidence="1">Nucleus</location>
    </subcellularLocation>
</comment>
<evidence type="ECO:0000256" key="5">
    <source>
        <dbReference type="ARBA" id="ARBA00022839"/>
    </source>
</evidence>
<dbReference type="GO" id="GO:0005634">
    <property type="term" value="C:nucleus"/>
    <property type="evidence" value="ECO:0007669"/>
    <property type="project" value="UniProtKB-SubCell"/>
</dbReference>
<keyword evidence="3" id="KW-0540">Nuclease</keyword>
<keyword evidence="7" id="KW-0175">Coiled coil</keyword>
<evidence type="ECO:0000256" key="4">
    <source>
        <dbReference type="ARBA" id="ARBA00022801"/>
    </source>
</evidence>
<sequence length="1024" mass="114135">MLRSAGYFQLVVCPFTLGQDPNGCCRPYCQFLHLSDVKDGNTSDTDDHCKGTTDALADTPTEALGKNVEELERINKAIETVKNEVEEKQKKLLLYKSMMQESLKNTLLHVDINKNVSICPDMNVVEASLKSAPSSGLQKGFTCNKKYVIDRRCPATDLEYDPLLNYSAGLFGGGTKEIENSKSKRLQNDKDLETVPHKKLKVASPIRLEIKLQESDDEDILVIDEIPPQADDEDQITNLCIAIEDKPVFEDLKQSTDQKTEEISVLNSPLKKVVQATYFKTEAKSTTSAYNKSHIETLSIADSKVTCPYLSEPAECKEKCSKGDQKQTLLQGKVSVFDISDSSSREIEEPLKPEKNSRDLDSIATTQVNLATPHQSATVMELKSEDSKQKCQLEEMQSQKTNDFILIDSSDLMDHSEVDTDISDSDDPMQECLRIFNEFAEREENHHIKQEVFSDLAVRSLDSPTQIQDAKAWQVNKECMNETKGSDVPSLKRRIAHPSAKNDVKPSSNILVPYRGPSLHQIPCAKIVNVQQQALQISAAVKSGQAFVSSAQKTVTGCLSPAFNHFGQMICVNLVEVQPIVQNTSLFSGFFQGSRLATSLATANASQKRSAAIPVKTTARRKSSIVTEAGSKVPHETRQRYVNSFFEEFLKDGTNVQEAFDKALKEEKAIYDRCGSKNMYLSIAVNSLKKLRDQRSVPYGLQQSNHKAHASGLGKQEKANVLAGIDLYNLLKEYVLAEEQLQGYGFPRPNPEKPGCALLHHTLTKSVVNDALRRVCCRCGQIYSVTLHGKHTRKEECTYHSGKVLRHRVPGGIETRYSCCEAVVGSPGCQMAKLHVNDGQKENMDGFIKTFIKLQPSDGDPGVYSVDCEMCYTTQGLELARVTVVDPNLQVVYDTYVKPDNEIIDYNTRFSGVTEEHLKNVMTSIRDVQAIMLNLFSADTILIGHGLENDLMALKLIHDTVVDTSIIFPHRLGLPHKRALRNVIADNLRRIIQDDVGGHDSNEDAAACMELMLWKVKEDNKSKR</sequence>
<dbReference type="InterPro" id="IPR013520">
    <property type="entry name" value="Ribonucl_H"/>
</dbReference>
<keyword evidence="6" id="KW-0539">Nucleus</keyword>
<keyword evidence="5" id="KW-0269">Exonuclease</keyword>
<evidence type="ECO:0000313" key="9">
    <source>
        <dbReference type="EMBL" id="KAG8455115.1"/>
    </source>
</evidence>
<dbReference type="GO" id="GO:0004527">
    <property type="term" value="F:exonuclease activity"/>
    <property type="evidence" value="ECO:0007669"/>
    <property type="project" value="UniProtKB-KW"/>
</dbReference>
<evidence type="ECO:0000256" key="1">
    <source>
        <dbReference type="ARBA" id="ARBA00004123"/>
    </source>
</evidence>
<comment type="similarity">
    <text evidence="2">Belongs to the REXO1/REXO3 family.</text>
</comment>
<dbReference type="InterPro" id="IPR047021">
    <property type="entry name" value="REXO1/3/4-like"/>
</dbReference>
<dbReference type="Gene3D" id="3.30.420.10">
    <property type="entry name" value="Ribonuclease H-like superfamily/Ribonuclease H"/>
    <property type="match status" value="1"/>
</dbReference>
<evidence type="ECO:0000256" key="3">
    <source>
        <dbReference type="ARBA" id="ARBA00022722"/>
    </source>
</evidence>
<dbReference type="FunFam" id="3.30.420.10:FF:000021">
    <property type="entry name" value="RNA exonuclease 1 homolog"/>
    <property type="match status" value="1"/>
</dbReference>
<dbReference type="InterPro" id="IPR036397">
    <property type="entry name" value="RNaseH_sf"/>
</dbReference>
<dbReference type="GO" id="GO:0003676">
    <property type="term" value="F:nucleic acid binding"/>
    <property type="evidence" value="ECO:0007669"/>
    <property type="project" value="InterPro"/>
</dbReference>
<dbReference type="Pfam" id="PF15870">
    <property type="entry name" value="EloA-BP1"/>
    <property type="match status" value="1"/>
</dbReference>
<dbReference type="InterPro" id="IPR034922">
    <property type="entry name" value="REX1-like_exo"/>
</dbReference>
<dbReference type="InterPro" id="IPR031736">
    <property type="entry name" value="REXO1-like_dom"/>
</dbReference>
<evidence type="ECO:0000256" key="7">
    <source>
        <dbReference type="SAM" id="Coils"/>
    </source>
</evidence>
<evidence type="ECO:0000256" key="2">
    <source>
        <dbReference type="ARBA" id="ARBA00006357"/>
    </source>
</evidence>
<dbReference type="InterPro" id="IPR012337">
    <property type="entry name" value="RNaseH-like_sf"/>
</dbReference>
<evidence type="ECO:0000259" key="8">
    <source>
        <dbReference type="SMART" id="SM00479"/>
    </source>
</evidence>
<proteinExistence type="inferred from homology"/>
<dbReference type="OrthoDB" id="206335at2759"/>
<gene>
    <name evidence="9" type="ORF">GDO86_001361</name>
</gene>
<name>A0A8T2KCC7_9PIPI</name>
<accession>A0A8T2KCC7</accession>
<organism evidence="9 10">
    <name type="scientific">Hymenochirus boettgeri</name>
    <name type="common">Congo dwarf clawed frog</name>
    <dbReference type="NCBI Taxonomy" id="247094"/>
    <lineage>
        <taxon>Eukaryota</taxon>
        <taxon>Metazoa</taxon>
        <taxon>Chordata</taxon>
        <taxon>Craniata</taxon>
        <taxon>Vertebrata</taxon>
        <taxon>Euteleostomi</taxon>
        <taxon>Amphibia</taxon>
        <taxon>Batrachia</taxon>
        <taxon>Anura</taxon>
        <taxon>Pipoidea</taxon>
        <taxon>Pipidae</taxon>
        <taxon>Pipinae</taxon>
        <taxon>Hymenochirus</taxon>
    </lineage>
</organism>
<comment type="caution">
    <text evidence="9">The sequence shown here is derived from an EMBL/GenBank/DDBJ whole genome shotgun (WGS) entry which is preliminary data.</text>
</comment>